<dbReference type="EMBL" id="VFQC01000001">
    <property type="protein sequence ID" value="TQN32841.1"/>
    <property type="molecule type" value="Genomic_DNA"/>
</dbReference>
<feature type="domain" description="DUF397" evidence="2">
    <location>
        <begin position="5"/>
        <end position="59"/>
    </location>
</feature>
<proteinExistence type="predicted"/>
<dbReference type="InterPro" id="IPR007278">
    <property type="entry name" value="DUF397"/>
</dbReference>
<keyword evidence="4" id="KW-1185">Reference proteome</keyword>
<evidence type="ECO:0000259" key="2">
    <source>
        <dbReference type="Pfam" id="PF04149"/>
    </source>
</evidence>
<gene>
    <name evidence="3" type="ORF">FHX37_2826</name>
</gene>
<accession>A0A543NLY1</accession>
<feature type="compositionally biased region" description="Polar residues" evidence="1">
    <location>
        <begin position="1"/>
        <end position="17"/>
    </location>
</feature>
<organism evidence="3 4">
    <name type="scientific">Haloactinospora alba</name>
    <dbReference type="NCBI Taxonomy" id="405555"/>
    <lineage>
        <taxon>Bacteria</taxon>
        <taxon>Bacillati</taxon>
        <taxon>Actinomycetota</taxon>
        <taxon>Actinomycetes</taxon>
        <taxon>Streptosporangiales</taxon>
        <taxon>Nocardiopsidaceae</taxon>
        <taxon>Haloactinospora</taxon>
    </lineage>
</organism>
<dbReference type="Pfam" id="PF04149">
    <property type="entry name" value="DUF397"/>
    <property type="match status" value="1"/>
</dbReference>
<reference evidence="3 4" key="1">
    <citation type="submission" date="2019-06" db="EMBL/GenBank/DDBJ databases">
        <title>Sequencing the genomes of 1000 actinobacteria strains.</title>
        <authorList>
            <person name="Klenk H.-P."/>
        </authorList>
    </citation>
    <scope>NUCLEOTIDE SEQUENCE [LARGE SCALE GENOMIC DNA]</scope>
    <source>
        <strain evidence="3 4">DSM 45015</strain>
    </source>
</reference>
<name>A0A543NLY1_9ACTN</name>
<dbReference type="OrthoDB" id="3481959at2"/>
<sequence length="60" mass="6904">MTSELNWKKSSYSSGQGQECVEATQKDSGTIKIRDSKNKNESELEFKHKEWGNFIGKIKH</sequence>
<evidence type="ECO:0000313" key="3">
    <source>
        <dbReference type="EMBL" id="TQN32841.1"/>
    </source>
</evidence>
<feature type="region of interest" description="Disordered" evidence="1">
    <location>
        <begin position="1"/>
        <end position="39"/>
    </location>
</feature>
<evidence type="ECO:0000256" key="1">
    <source>
        <dbReference type="SAM" id="MobiDB-lite"/>
    </source>
</evidence>
<comment type="caution">
    <text evidence="3">The sequence shown here is derived from an EMBL/GenBank/DDBJ whole genome shotgun (WGS) entry which is preliminary data.</text>
</comment>
<evidence type="ECO:0000313" key="4">
    <source>
        <dbReference type="Proteomes" id="UP000317422"/>
    </source>
</evidence>
<protein>
    <submittedName>
        <fullName evidence="3">Uncharacterized protein DUF397</fullName>
    </submittedName>
</protein>
<dbReference type="AlphaFoldDB" id="A0A543NLY1"/>
<dbReference type="Proteomes" id="UP000317422">
    <property type="component" value="Unassembled WGS sequence"/>
</dbReference>
<dbReference type="RefSeq" id="WP_141924292.1">
    <property type="nucleotide sequence ID" value="NZ_VFQC01000001.1"/>
</dbReference>